<feature type="transmembrane region" description="Helical" evidence="1">
    <location>
        <begin position="50"/>
        <end position="68"/>
    </location>
</feature>
<keyword evidence="4" id="KW-1185">Reference proteome</keyword>
<organism evidence="3 4">
    <name type="scientific">Streptomyces durbertensis</name>
    <dbReference type="NCBI Taxonomy" id="2448886"/>
    <lineage>
        <taxon>Bacteria</taxon>
        <taxon>Bacillati</taxon>
        <taxon>Actinomycetota</taxon>
        <taxon>Actinomycetes</taxon>
        <taxon>Kitasatosporales</taxon>
        <taxon>Streptomycetaceae</taxon>
        <taxon>Streptomyces</taxon>
    </lineage>
</organism>
<feature type="domain" description="DUF7224" evidence="2">
    <location>
        <begin position="271"/>
        <end position="418"/>
    </location>
</feature>
<keyword evidence="1" id="KW-0812">Transmembrane</keyword>
<keyword evidence="1" id="KW-0472">Membrane</keyword>
<protein>
    <recommendedName>
        <fullName evidence="2">DUF7224 domain-containing protein</fullName>
    </recommendedName>
</protein>
<dbReference type="Pfam" id="PF23866">
    <property type="entry name" value="DUF7224"/>
    <property type="match status" value="1"/>
</dbReference>
<comment type="caution">
    <text evidence="3">The sequence shown here is derived from an EMBL/GenBank/DDBJ whole genome shotgun (WGS) entry which is preliminary data.</text>
</comment>
<evidence type="ECO:0000256" key="1">
    <source>
        <dbReference type="SAM" id="Phobius"/>
    </source>
</evidence>
<reference evidence="4" key="1">
    <citation type="journal article" date="2020" name="Syst. Appl. Microbiol.">
        <title>Streptomyces alkaliterrae sp. nov., isolated from an alkaline soil, and emended descriptions of Streptomyces alkaliphilus, Streptomyces calidiresistens and Streptomyces durbertensis.</title>
        <authorList>
            <person name="Swiecimska M."/>
            <person name="Golinska P."/>
            <person name="Nouioui I."/>
            <person name="Wypij M."/>
            <person name="Rai M."/>
            <person name="Sangal V."/>
            <person name="Goodfellow M."/>
        </authorList>
    </citation>
    <scope>NUCLEOTIDE SEQUENCE [LARGE SCALE GENOMIC DNA]</scope>
    <source>
        <strain evidence="4">DSM 104538</strain>
    </source>
</reference>
<feature type="transmembrane region" description="Helical" evidence="1">
    <location>
        <begin position="226"/>
        <end position="246"/>
    </location>
</feature>
<sequence>MRLWTRLRASSALWAAVPLLLVMLFYYVVHTYDAVTWVPYGHPPAVVADALEPVYLLSLTAVAALAAWEGGKLRQWGVWGLAPARNRFAVATQALWPVLAVTWLAIVLPVTASLIQAGTVPSWHIAPHMLMALVVPVAYAVIGFAVGLVLRPTISAPLLGVTVFLVPGFSVTMTSFAPRHMFGRGADAVILGEYIPFSSVFPAILLACGTAAALCLLWVPRLHIALRVVTACAIVAACTLTSYRLVADWDSSVPVKAGITPLVCEGRSPEVCVPEGAADRLPAIHKETSAVVEEMHRAGLVAVPRAVTDSAVSDRGGERESAALWRHPLTYYHEQGKLRHKLIMSAIHESFPCPNPGGDQRRALRLWAAGTVGEGERLLDRYTRSDSFGPARTDKLRQQVEKVRELPPDEQLRWYHDGLKQSCAKGVAREAEGL</sequence>
<dbReference type="Proteomes" id="UP000766698">
    <property type="component" value="Unassembled WGS sequence"/>
</dbReference>
<feature type="transmembrane region" description="Helical" evidence="1">
    <location>
        <begin position="197"/>
        <end position="219"/>
    </location>
</feature>
<gene>
    <name evidence="3" type="ORF">GL263_13945</name>
</gene>
<feature type="transmembrane region" description="Helical" evidence="1">
    <location>
        <begin position="130"/>
        <end position="150"/>
    </location>
</feature>
<evidence type="ECO:0000313" key="4">
    <source>
        <dbReference type="Proteomes" id="UP000766698"/>
    </source>
</evidence>
<feature type="transmembrane region" description="Helical" evidence="1">
    <location>
        <begin position="157"/>
        <end position="177"/>
    </location>
</feature>
<evidence type="ECO:0000259" key="2">
    <source>
        <dbReference type="Pfam" id="PF23866"/>
    </source>
</evidence>
<dbReference type="RefSeq" id="WP_182856010.1">
    <property type="nucleotide sequence ID" value="NZ_WMLF01000180.1"/>
</dbReference>
<keyword evidence="1" id="KW-1133">Transmembrane helix</keyword>
<dbReference type="EMBL" id="WMLF01000180">
    <property type="protein sequence ID" value="MBB1244659.1"/>
    <property type="molecule type" value="Genomic_DNA"/>
</dbReference>
<accession>A0ABR6EH54</accession>
<feature type="transmembrane region" description="Helical" evidence="1">
    <location>
        <begin position="88"/>
        <end position="110"/>
    </location>
</feature>
<evidence type="ECO:0000313" key="3">
    <source>
        <dbReference type="EMBL" id="MBB1244659.1"/>
    </source>
</evidence>
<proteinExistence type="predicted"/>
<feature type="transmembrane region" description="Helical" evidence="1">
    <location>
        <begin position="12"/>
        <end position="30"/>
    </location>
</feature>
<dbReference type="InterPro" id="IPR055648">
    <property type="entry name" value="DUF7224"/>
</dbReference>
<name>A0ABR6EH54_9ACTN</name>